<organism evidence="3 4">
    <name type="scientific">Sphingopyxis jiangsuensis</name>
    <dbReference type="NCBI Taxonomy" id="2871171"/>
    <lineage>
        <taxon>Bacteria</taxon>
        <taxon>Pseudomonadati</taxon>
        <taxon>Pseudomonadota</taxon>
        <taxon>Alphaproteobacteria</taxon>
        <taxon>Sphingomonadales</taxon>
        <taxon>Sphingomonadaceae</taxon>
        <taxon>Sphingopyxis</taxon>
    </lineage>
</organism>
<dbReference type="Gene3D" id="1.25.40.10">
    <property type="entry name" value="Tetratricopeptide repeat domain"/>
    <property type="match status" value="1"/>
</dbReference>
<evidence type="ECO:0000313" key="4">
    <source>
        <dbReference type="Proteomes" id="UP001166571"/>
    </source>
</evidence>
<dbReference type="InterPro" id="IPR036680">
    <property type="entry name" value="SPOR-like_sf"/>
</dbReference>
<dbReference type="Proteomes" id="UP001166571">
    <property type="component" value="Unassembled WGS sequence"/>
</dbReference>
<dbReference type="InterPro" id="IPR011990">
    <property type="entry name" value="TPR-like_helical_dom_sf"/>
</dbReference>
<dbReference type="EMBL" id="JAILXK010000001">
    <property type="protein sequence ID" value="MBY4636463.1"/>
    <property type="molecule type" value="Genomic_DNA"/>
</dbReference>
<name>A0ABS7MBX3_9SPHN</name>
<feature type="signal peptide" evidence="1">
    <location>
        <begin position="1"/>
        <end position="24"/>
    </location>
</feature>
<proteinExistence type="predicted"/>
<dbReference type="Pfam" id="PF12895">
    <property type="entry name" value="ANAPC3"/>
    <property type="match status" value="1"/>
</dbReference>
<dbReference type="RefSeq" id="WP_201925872.1">
    <property type="nucleotide sequence ID" value="NZ_JAERPO010000001.1"/>
</dbReference>
<gene>
    <name evidence="3" type="ORF">K5P26_04825</name>
</gene>
<reference evidence="3" key="1">
    <citation type="submission" date="2021-08" db="EMBL/GenBank/DDBJ databases">
        <title>Sphingopyxis panaciterrulae sp. nov., isolated from the surface water of the Yellow Sea.</title>
        <authorList>
            <person name="Gao Z."/>
            <person name="Zhang D."/>
            <person name="Zhang A."/>
        </authorList>
    </citation>
    <scope>NUCLEOTIDE SEQUENCE</scope>
    <source>
        <strain evidence="3">XHP0097</strain>
    </source>
</reference>
<keyword evidence="1" id="KW-0732">Signal</keyword>
<dbReference type="SUPFAM" id="SSF48452">
    <property type="entry name" value="TPR-like"/>
    <property type="match status" value="1"/>
</dbReference>
<evidence type="ECO:0000313" key="3">
    <source>
        <dbReference type="EMBL" id="MBY4636463.1"/>
    </source>
</evidence>
<dbReference type="SUPFAM" id="SSF110997">
    <property type="entry name" value="Sporulation related repeat"/>
    <property type="match status" value="1"/>
</dbReference>
<keyword evidence="4" id="KW-1185">Reference proteome</keyword>
<comment type="caution">
    <text evidence="3">The sequence shown here is derived from an EMBL/GenBank/DDBJ whole genome shotgun (WGS) entry which is preliminary data.</text>
</comment>
<dbReference type="PROSITE" id="PS51257">
    <property type="entry name" value="PROKAR_LIPOPROTEIN"/>
    <property type="match status" value="1"/>
</dbReference>
<dbReference type="InterPro" id="IPR007730">
    <property type="entry name" value="SPOR-like_dom"/>
</dbReference>
<feature type="chain" id="PRO_5045993894" evidence="1">
    <location>
        <begin position="25"/>
        <end position="475"/>
    </location>
</feature>
<evidence type="ECO:0000259" key="2">
    <source>
        <dbReference type="PROSITE" id="PS51724"/>
    </source>
</evidence>
<sequence>MNRKMLMKLAVSGFVLGTATGCSGLGTMAKAPSSAAGAPATAEKSAERARDAMEHGKVSKAVAFAEAAVEASPRDARYRALLGQAYLNDGRFASATHALSESMELGAPDANSVIALSLAQIAQGKRREAVDLLSQHRDTVPATDLGLALALAGDSEASIFVLTEAARAKDATARTRQNLALALALSGRWAQARIIASQDLPLDKIEGRMAEWSQLAGQPDAQVRVANLIGTKAQADAGMPVRLALANFPAVRMAAADAEPVMLASADPAPLESFAPPPPPEAAPVAMADASSAIRSIELPMPERNADGVVPVTELPQPAAAGEIILADAAPYRHAPRVAGAAGAKAETLRPAQRQALEIATRLIPAAMGFDTKNPNGWAVQLGAYDSLAVAKEKWGVLKQRNAMLASFPASSHAAVVNGRTFHRLTVNGLKSSSDAKALCQQLKAEGERCFVRQMGGSEAIQWAAKARPVQLASR</sequence>
<dbReference type="Gene3D" id="3.30.70.1070">
    <property type="entry name" value="Sporulation related repeat"/>
    <property type="match status" value="1"/>
</dbReference>
<accession>A0ABS7MBX3</accession>
<dbReference type="Pfam" id="PF05036">
    <property type="entry name" value="SPOR"/>
    <property type="match status" value="1"/>
</dbReference>
<evidence type="ECO:0000256" key="1">
    <source>
        <dbReference type="SAM" id="SignalP"/>
    </source>
</evidence>
<feature type="domain" description="SPOR" evidence="2">
    <location>
        <begin position="372"/>
        <end position="455"/>
    </location>
</feature>
<protein>
    <submittedName>
        <fullName evidence="3">SPOR domain-containing protein</fullName>
    </submittedName>
</protein>
<dbReference type="PROSITE" id="PS51724">
    <property type="entry name" value="SPOR"/>
    <property type="match status" value="1"/>
</dbReference>